<dbReference type="Pfam" id="PF07969">
    <property type="entry name" value="Amidohydro_3"/>
    <property type="match status" value="1"/>
</dbReference>
<keyword evidence="3" id="KW-1185">Reference proteome</keyword>
<dbReference type="InterPro" id="IPR013108">
    <property type="entry name" value="Amidohydro_3"/>
</dbReference>
<dbReference type="Gene3D" id="3.20.20.140">
    <property type="entry name" value="Metal-dependent hydrolases"/>
    <property type="match status" value="1"/>
</dbReference>
<dbReference type="InterPro" id="IPR011059">
    <property type="entry name" value="Metal-dep_hydrolase_composite"/>
</dbReference>
<comment type="caution">
    <text evidence="2">The sequence shown here is derived from an EMBL/GenBank/DDBJ whole genome shotgun (WGS) entry which is preliminary data.</text>
</comment>
<proteinExistence type="predicted"/>
<keyword evidence="2" id="KW-0378">Hydrolase</keyword>
<dbReference type="GO" id="GO:0016810">
    <property type="term" value="F:hydrolase activity, acting on carbon-nitrogen (but not peptide) bonds"/>
    <property type="evidence" value="ECO:0007669"/>
    <property type="project" value="InterPro"/>
</dbReference>
<dbReference type="Gene3D" id="3.10.310.70">
    <property type="match status" value="1"/>
</dbReference>
<dbReference type="Proteomes" id="UP000523139">
    <property type="component" value="Unassembled WGS sequence"/>
</dbReference>
<gene>
    <name evidence="2" type="ORF">HGQ17_04655</name>
</gene>
<accession>A0A7X8YDL5</accession>
<evidence type="ECO:0000259" key="1">
    <source>
        <dbReference type="Pfam" id="PF07969"/>
    </source>
</evidence>
<evidence type="ECO:0000313" key="3">
    <source>
        <dbReference type="Proteomes" id="UP000523139"/>
    </source>
</evidence>
<dbReference type="EMBL" id="JABAHY010000003">
    <property type="protein sequence ID" value="NLS09307.1"/>
    <property type="molecule type" value="Genomic_DNA"/>
</dbReference>
<dbReference type="InterPro" id="IPR032466">
    <property type="entry name" value="Metal_Hydrolase"/>
</dbReference>
<dbReference type="PANTHER" id="PTHR22642">
    <property type="entry name" value="IMIDAZOLONEPROPIONASE"/>
    <property type="match status" value="1"/>
</dbReference>
<dbReference type="SUPFAM" id="SSF51338">
    <property type="entry name" value="Composite domain of metallo-dependent hydrolases"/>
    <property type="match status" value="1"/>
</dbReference>
<dbReference type="SUPFAM" id="SSF51556">
    <property type="entry name" value="Metallo-dependent hydrolases"/>
    <property type="match status" value="1"/>
</dbReference>
<reference evidence="2 3" key="1">
    <citation type="submission" date="2020-04" db="EMBL/GenBank/DDBJ databases">
        <title>Nesterenkonia sp. nov., isolated from marine sediment.</title>
        <authorList>
            <person name="Zhang G."/>
        </authorList>
    </citation>
    <scope>NUCLEOTIDE SEQUENCE [LARGE SCALE GENOMIC DNA]</scope>
    <source>
        <strain evidence="2 3">MY13</strain>
    </source>
</reference>
<feature type="domain" description="Amidohydrolase 3" evidence="1">
    <location>
        <begin position="42"/>
        <end position="483"/>
    </location>
</feature>
<evidence type="ECO:0000313" key="2">
    <source>
        <dbReference type="EMBL" id="NLS09307.1"/>
    </source>
</evidence>
<dbReference type="PANTHER" id="PTHR22642:SF2">
    <property type="entry name" value="PROTEIN LONG AFTER FAR-RED 3"/>
    <property type="match status" value="1"/>
</dbReference>
<protein>
    <submittedName>
        <fullName evidence="2">Amidohydrolase family protein</fullName>
    </submittedName>
</protein>
<dbReference type="Gene3D" id="2.30.40.10">
    <property type="entry name" value="Urease, subunit C, domain 1"/>
    <property type="match status" value="1"/>
</dbReference>
<dbReference type="AlphaFoldDB" id="A0A7X8YDL5"/>
<name>A0A7X8YDL5_9MICC</name>
<organism evidence="2 3">
    <name type="scientific">Nesterenkonia sedimenti</name>
    <dbReference type="NCBI Taxonomy" id="1463632"/>
    <lineage>
        <taxon>Bacteria</taxon>
        <taxon>Bacillati</taxon>
        <taxon>Actinomycetota</taxon>
        <taxon>Actinomycetes</taxon>
        <taxon>Micrococcales</taxon>
        <taxon>Micrococcaceae</taxon>
        <taxon>Nesterenkonia</taxon>
    </lineage>
</organism>
<sequence>MSELLLTNTRIPGETGEYDLLIRAGSVAAVEQAGTVTAPEAEAVNLSGRWVIPGLWDHHVHFDQWTIQQQRIDLSATESAAEVAQLAAQHAADRSEPLVGFGFRDGLWPDTPSREALDEATGSLPAVMIAGDLHCAWLNTAAEEMLGVRAEADGVIRENDWFPALERLQQSVTLTAEQYQQTAQAAAARGVVGVVDFENTDNMVAWPQRVADGVDQLRVEISVWPDRLDQAVAAGLKTGDPVGDSGLITMGPLKVISDGSLNTRTAWCWDSYPGIDPGHPHPCGMATVPADKLVELLRTARDNGIAAAIHAIGDRANTVVLDAFESLGMTGVIEHAQLLKDEDLPRFADLGLTASVQPEHAMDDRDVADAYWAGRTQRAFPLHSLLELGVELRLGSDAPVAPLDPWVAISAAVHRSRGERESWHPEQRISVQAALAASTRGRDTVRAGDLADIAVIEADPFTCDRDQLRQMTVAATLVGGRFTHREI</sequence>